<dbReference type="OrthoDB" id="2105077at2759"/>
<keyword evidence="3 7" id="KW-0472">Membrane</keyword>
<reference evidence="9" key="2">
    <citation type="submission" date="2020-05" db="UniProtKB">
        <authorList>
            <consortium name="Ensembl"/>
        </authorList>
    </citation>
    <scope>IDENTIFICATION</scope>
</reference>
<evidence type="ECO:0000256" key="2">
    <source>
        <dbReference type="ARBA" id="ARBA00008164"/>
    </source>
</evidence>
<keyword evidence="7" id="KW-1133">Transmembrane helix</keyword>
<dbReference type="Xenbase" id="XB-GENE-485101">
    <property type="gene designation" value="nphs2"/>
</dbReference>
<feature type="compositionally biased region" description="Basic and acidic residues" evidence="6">
    <location>
        <begin position="1"/>
        <end position="24"/>
    </location>
</feature>
<reference evidence="11" key="3">
    <citation type="submission" date="2025-04" db="UniProtKB">
        <authorList>
            <consortium name="RefSeq"/>
        </authorList>
    </citation>
    <scope>IDENTIFICATION</scope>
    <source>
        <strain evidence="11">Nigerian</strain>
        <tissue evidence="11">Liver and blood</tissue>
    </source>
</reference>
<organism evidence="9">
    <name type="scientific">Xenopus tropicalis</name>
    <name type="common">Western clawed frog</name>
    <name type="synonym">Silurana tropicalis</name>
    <dbReference type="NCBI Taxonomy" id="8364"/>
    <lineage>
        <taxon>Eukaryota</taxon>
        <taxon>Metazoa</taxon>
        <taxon>Chordata</taxon>
        <taxon>Craniata</taxon>
        <taxon>Vertebrata</taxon>
        <taxon>Euteleostomi</taxon>
        <taxon>Amphibia</taxon>
        <taxon>Batrachia</taxon>
        <taxon>Anura</taxon>
        <taxon>Pipoidea</taxon>
        <taxon>Pipidae</taxon>
        <taxon>Xenopodinae</taxon>
        <taxon>Xenopus</taxon>
        <taxon>Silurana</taxon>
    </lineage>
</organism>
<feature type="compositionally biased region" description="Low complexity" evidence="6">
    <location>
        <begin position="35"/>
        <end position="44"/>
    </location>
</feature>
<feature type="region of interest" description="Disordered" evidence="6">
    <location>
        <begin position="1"/>
        <end position="55"/>
    </location>
</feature>
<dbReference type="PANTHER" id="PTHR10264:SF127">
    <property type="entry name" value="PODOCIN"/>
    <property type="match status" value="1"/>
</dbReference>
<comment type="subcellular location">
    <subcellularLocation>
        <location evidence="1">Membrane</location>
    </subcellularLocation>
</comment>
<proteinExistence type="inferred from homology"/>
<evidence type="ECO:0000256" key="1">
    <source>
        <dbReference type="ARBA" id="ARBA00004370"/>
    </source>
</evidence>
<dbReference type="GO" id="GO:0005886">
    <property type="term" value="C:plasma membrane"/>
    <property type="evidence" value="ECO:0000318"/>
    <property type="project" value="GO_Central"/>
</dbReference>
<dbReference type="GeneID" id="100498000"/>
<sequence>MLAMTEKRSRSSSREPPQKQREHSSQASKREKKASQGSGRSRSSQNRESAKNDTKVSAVVDVDDVVGSDAETEIMALLETSQKDDGVKPAGFRVFEGLLIFCCLLLVILTLPLSIWFCVKVVREYERAVIFRLGRMLSGRARGPGLFFYLPCLDKCHKVDFRLKTFEVPFHQIVTKDLVTLEIDVICYYRLENACLFLTSVSSISSAFQLLVQTTTKRLLAHRAFLDILLERKSIGEEVKVALDAATCHWGIKVERTEIKDVKLPEEVKQSMAVEAEAQRHAKVKVIAAEGEKTVSEYIKLAAEKLSGSPTAIQLRYLHTLQCMTSEKPATFVLPLPFDLMNLNAVARLPEINPTPNTPKSDNDTEQGTKKDSPML</sequence>
<dbReference type="Ensembl" id="ENSXETT00000064971">
    <property type="protein sequence ID" value="ENSXETP00000062506"/>
    <property type="gene ID" value="ENSXETG00000032360"/>
</dbReference>
<dbReference type="Gene3D" id="3.30.479.30">
    <property type="entry name" value="Band 7 domain"/>
    <property type="match status" value="1"/>
</dbReference>
<evidence type="ECO:0000256" key="4">
    <source>
        <dbReference type="ARBA" id="ARBA00053394"/>
    </source>
</evidence>
<feature type="region of interest" description="Disordered" evidence="6">
    <location>
        <begin position="351"/>
        <end position="376"/>
    </location>
</feature>
<dbReference type="CTD" id="7827"/>
<dbReference type="CDD" id="cd08827">
    <property type="entry name" value="SPFH_podocin"/>
    <property type="match status" value="1"/>
</dbReference>
<comment type="similarity">
    <text evidence="2">Belongs to the band 7/mec-2 family.</text>
</comment>
<dbReference type="SMART" id="SM00244">
    <property type="entry name" value="PHB"/>
    <property type="match status" value="1"/>
</dbReference>
<dbReference type="RefSeq" id="XP_017949096.1">
    <property type="nucleotide sequence ID" value="XM_018093607.2"/>
</dbReference>
<comment type="function">
    <text evidence="4">Plays a role in the regulation of glomerular permeability, acting probably as a linker between the plasma membrane and the cytoskeleton.</text>
</comment>
<feature type="compositionally biased region" description="Basic and acidic residues" evidence="6">
    <location>
        <begin position="361"/>
        <end position="376"/>
    </location>
</feature>
<dbReference type="AlphaFoldDB" id="A0A6I8PR56"/>
<protein>
    <recommendedName>
        <fullName evidence="5">Podocin</fullName>
    </recommendedName>
</protein>
<dbReference type="Pfam" id="PF01145">
    <property type="entry name" value="Band_7"/>
    <property type="match status" value="1"/>
</dbReference>
<reference evidence="9" key="1">
    <citation type="journal article" date="2010" name="Science">
        <title>The genome of the Western clawed frog Xenopus tropicalis.</title>
        <authorList>
            <person name="Hellsten U."/>
            <person name="Harland R.M."/>
            <person name="Gilchrist M.J."/>
            <person name="Hendrix D."/>
            <person name="Jurka J."/>
            <person name="Kapitonov V."/>
            <person name="Ovcharenko I."/>
            <person name="Putnam N.H."/>
            <person name="Shu S."/>
            <person name="Taher L."/>
            <person name="Blitz I.L."/>
            <person name="Blumberg B."/>
            <person name="Dichmann D.S."/>
            <person name="Dubchak I."/>
            <person name="Amaya E."/>
            <person name="Detter J.C."/>
            <person name="Fletcher R."/>
            <person name="Gerhard D.S."/>
            <person name="Goodstein D."/>
            <person name="Graves T."/>
            <person name="Grigoriev I.V."/>
            <person name="Grimwood J."/>
            <person name="Kawashima T."/>
            <person name="Lindquist E."/>
            <person name="Lucas S.M."/>
            <person name="Mead P.E."/>
            <person name="Mitros T."/>
            <person name="Ogino H."/>
            <person name="Ohta Y."/>
            <person name="Poliakov A.V."/>
            <person name="Pollet N."/>
            <person name="Robert J."/>
            <person name="Salamov A."/>
            <person name="Sater A.K."/>
            <person name="Schmutz J."/>
            <person name="Terry A."/>
            <person name="Vize P.D."/>
            <person name="Warren W.C."/>
            <person name="Wells D."/>
            <person name="Wills A."/>
            <person name="Wilson R.K."/>
            <person name="Zimmerman L.B."/>
            <person name="Zorn A.M."/>
            <person name="Grainger R."/>
            <person name="Grammer T."/>
            <person name="Khokha M.K."/>
            <person name="Richardson P.M."/>
            <person name="Rokhsar D.S."/>
        </authorList>
    </citation>
    <scope>NUCLEOTIDE SEQUENCE [LARGE SCALE GENOMIC DNA]</scope>
    <source>
        <strain evidence="9">Nigerian</strain>
    </source>
</reference>
<dbReference type="InterPro" id="IPR001972">
    <property type="entry name" value="Stomatin_HflK_fam"/>
</dbReference>
<dbReference type="Bgee" id="ENSXETG00000032360">
    <property type="expression patterns" value="Expressed in mesonephros and 6 other cell types or tissues"/>
</dbReference>
<evidence type="ECO:0000256" key="3">
    <source>
        <dbReference type="ARBA" id="ARBA00023136"/>
    </source>
</evidence>
<dbReference type="OMA" id="VNAICYY"/>
<dbReference type="SUPFAM" id="SSF117892">
    <property type="entry name" value="Band 7/SPFH domain"/>
    <property type="match status" value="1"/>
</dbReference>
<evidence type="ECO:0000313" key="12">
    <source>
        <dbReference type="Xenbase" id="XB-GENE-485101"/>
    </source>
</evidence>
<dbReference type="KEGG" id="xtr:100498000"/>
<evidence type="ECO:0000313" key="11">
    <source>
        <dbReference type="RefSeq" id="XP_017949096.1"/>
    </source>
</evidence>
<dbReference type="Proteomes" id="UP000008143">
    <property type="component" value="Chromosome 4"/>
</dbReference>
<dbReference type="GO" id="GO:0009898">
    <property type="term" value="C:cytoplasmic side of plasma membrane"/>
    <property type="evidence" value="ECO:0007669"/>
    <property type="project" value="UniProtKB-ARBA"/>
</dbReference>
<dbReference type="InterPro" id="IPR036013">
    <property type="entry name" value="Band_7/SPFH_dom_sf"/>
</dbReference>
<keyword evidence="7" id="KW-0812">Transmembrane</keyword>
<dbReference type="PANTHER" id="PTHR10264">
    <property type="entry name" value="BAND 7 PROTEIN-RELATED"/>
    <property type="match status" value="1"/>
</dbReference>
<evidence type="ECO:0000313" key="10">
    <source>
        <dbReference type="Proteomes" id="UP000008143"/>
    </source>
</evidence>
<accession>A0A6I8PR56</accession>
<evidence type="ECO:0000256" key="6">
    <source>
        <dbReference type="SAM" id="MobiDB-lite"/>
    </source>
</evidence>
<evidence type="ECO:0000256" key="7">
    <source>
        <dbReference type="SAM" id="Phobius"/>
    </source>
</evidence>
<evidence type="ECO:0000256" key="5">
    <source>
        <dbReference type="ARBA" id="ARBA00071670"/>
    </source>
</evidence>
<gene>
    <name evidence="9 11 12" type="primary">nphs2</name>
</gene>
<dbReference type="FunFam" id="3.30.479.30:FF:000004">
    <property type="entry name" value="Putative membrane protease family, stomatin"/>
    <property type="match status" value="1"/>
</dbReference>
<feature type="domain" description="Band 7" evidence="8">
    <location>
        <begin position="117"/>
        <end position="276"/>
    </location>
</feature>
<dbReference type="AGR" id="Xenbase:XB-GENE-485101"/>
<keyword evidence="10" id="KW-1185">Reference proteome</keyword>
<dbReference type="InterPro" id="IPR001107">
    <property type="entry name" value="Band_7"/>
</dbReference>
<name>A0A6I8PR56_XENTR</name>
<evidence type="ECO:0000313" key="9">
    <source>
        <dbReference type="Ensembl" id="ENSXETP00000062506"/>
    </source>
</evidence>
<feature type="transmembrane region" description="Helical" evidence="7">
    <location>
        <begin position="98"/>
        <end position="117"/>
    </location>
</feature>
<dbReference type="InterPro" id="IPR043202">
    <property type="entry name" value="Band-7_stomatin-like"/>
</dbReference>
<dbReference type="PRINTS" id="PR00721">
    <property type="entry name" value="STOMATIN"/>
</dbReference>
<dbReference type="Gene3D" id="6.10.250.2090">
    <property type="match status" value="1"/>
</dbReference>
<evidence type="ECO:0000259" key="8">
    <source>
        <dbReference type="SMART" id="SM00244"/>
    </source>
</evidence>
<dbReference type="GeneTree" id="ENSGT01030000234614"/>